<dbReference type="AlphaFoldDB" id="A0AAU7Q2R7"/>
<dbReference type="EMBL" id="CP157942">
    <property type="protein sequence ID" value="XBS67308.1"/>
    <property type="molecule type" value="Genomic_DNA"/>
</dbReference>
<feature type="region of interest" description="Disordered" evidence="1">
    <location>
        <begin position="1"/>
        <end position="25"/>
    </location>
</feature>
<gene>
    <name evidence="2" type="ORF">ABLO99_01075</name>
</gene>
<dbReference type="RefSeq" id="WP_349967871.1">
    <property type="nucleotide sequence ID" value="NZ_CP157942.1"/>
</dbReference>
<organism evidence="2">
    <name type="scientific">Wolbachia endosymbiont of Armadillidium arcangelii</name>
    <dbReference type="NCBI Taxonomy" id="3158571"/>
    <lineage>
        <taxon>Bacteria</taxon>
        <taxon>Pseudomonadati</taxon>
        <taxon>Pseudomonadota</taxon>
        <taxon>Alphaproteobacteria</taxon>
        <taxon>Rickettsiales</taxon>
        <taxon>Anaplasmataceae</taxon>
        <taxon>Wolbachieae</taxon>
        <taxon>Wolbachia</taxon>
    </lineage>
</organism>
<feature type="compositionally biased region" description="Polar residues" evidence="1">
    <location>
        <begin position="1"/>
        <end position="18"/>
    </location>
</feature>
<name>A0AAU7Q2R7_9RICK</name>
<sequence length="172" mass="19026">MINESLSDPQLETFSAPSENEAYSPKDDMIATQVVNVSMPSSCDSAEGKNDKLAEMSINFCMPKKCLLGKDEKFVNDLKTRVKVGEEGYILRPDGTNTDLKLRECLSKLKILVPSKDITFLGGRLIATCKNEKCEQCLKAVNNALIPENNANPATSKMYEDFSSDIYDSNVI</sequence>
<accession>A0AAU7Q2R7</accession>
<evidence type="ECO:0000256" key="1">
    <source>
        <dbReference type="SAM" id="MobiDB-lite"/>
    </source>
</evidence>
<protein>
    <submittedName>
        <fullName evidence="2">Uncharacterized protein</fullName>
    </submittedName>
</protein>
<evidence type="ECO:0000313" key="2">
    <source>
        <dbReference type="EMBL" id="XBS67308.1"/>
    </source>
</evidence>
<reference evidence="2" key="1">
    <citation type="submission" date="2024-06" db="EMBL/GenBank/DDBJ databases">
        <authorList>
            <person name="Dussert Y."/>
            <person name="Peccoud J."/>
            <person name="Pigeault R."/>
        </authorList>
    </citation>
    <scope>NUCLEOTIDE SEQUENCE</scope>
    <source>
        <strain evidence="2">WArc</strain>
    </source>
</reference>
<proteinExistence type="predicted"/>